<evidence type="ECO:0008006" key="8">
    <source>
        <dbReference type="Google" id="ProtNLM"/>
    </source>
</evidence>
<dbReference type="InterPro" id="IPR019414">
    <property type="entry name" value="Rtp1_C2"/>
</dbReference>
<keyword evidence="1" id="KW-0677">Repeat</keyword>
<evidence type="ECO:0000259" key="5">
    <source>
        <dbReference type="Pfam" id="PF25267"/>
    </source>
</evidence>
<evidence type="ECO:0000259" key="3">
    <source>
        <dbReference type="Pfam" id="PF10363"/>
    </source>
</evidence>
<dbReference type="InterPro" id="IPR057347">
    <property type="entry name" value="TANGO6_N"/>
</dbReference>
<gene>
    <name evidence="6" type="ORF">G9C98_005294</name>
</gene>
<dbReference type="PANTHER" id="PTHR20959">
    <property type="entry name" value="TRANSPORT AND GOLGI ORGANIZATION PROTEIN 6 FAMILY MEMBER"/>
    <property type="match status" value="1"/>
</dbReference>
<dbReference type="Pfam" id="PF23565">
    <property type="entry name" value="ARM_TANGO6"/>
    <property type="match status" value="1"/>
</dbReference>
<reference evidence="6" key="2">
    <citation type="submission" date="2021-04" db="EMBL/GenBank/DDBJ databases">
        <title>Genome-wide patterns of bracovirus chromosomal integration into multiple host tissues during parasitism.</title>
        <authorList>
            <person name="Chebbi M.A.C."/>
        </authorList>
    </citation>
    <scope>NUCLEOTIDE SEQUENCE</scope>
    <source>
        <tissue evidence="6">Whole body</tissue>
    </source>
</reference>
<feature type="domain" description="TANGO6 HEAT repeat" evidence="4">
    <location>
        <begin position="251"/>
        <end position="471"/>
    </location>
</feature>
<proteinExistence type="predicted"/>
<accession>A0A8J5UZ14</accession>
<dbReference type="Pfam" id="PF25267">
    <property type="entry name" value="TANGO6_N"/>
    <property type="match status" value="1"/>
</dbReference>
<dbReference type="EMBL" id="JAAOIC020000002">
    <property type="protein sequence ID" value="KAG8042660.1"/>
    <property type="molecule type" value="Genomic_DNA"/>
</dbReference>
<dbReference type="AlphaFoldDB" id="A0A8J5UZ14"/>
<dbReference type="InterPro" id="IPR019451">
    <property type="entry name" value="Rtp1_C1"/>
</dbReference>
<dbReference type="InterPro" id="IPR039600">
    <property type="entry name" value="TANGO6/Rtp1"/>
</dbReference>
<dbReference type="Pfam" id="PF10304">
    <property type="entry name" value="RTP1_C2"/>
    <property type="match status" value="1"/>
</dbReference>
<sequence length="896" mass="101135">MDYHKILNILVTKTNELKDIDEKLTHILITVSELLPENLKLDLAAEKQKSSDNSPRREYLSTILCILRTLNTEVLSKSKTYMSVSEYRGVKAAIEMSISLGILPCLLSGIGVGLTKLSRNAPKLPPESLTSSQKYERLDLTTRTLTSCYEEISLRPAILAHLGPVVGALFQLAFAPLVKPSEDNSSLMTKEQYSKFSSDQGEFKVLLKTLIDNCPTSLMMKELMVLSGLEKAPNWLKKTTRLFLIDLIQLPNGVMSLINATCEDFDLGLHWQKLETISRLVANSSTDSNYFDSICKQFLRILASKNIKYAAVIANALISTLHEVQPEICAEKIIKVFTSALNVSKKNLEDKTDLEVVKTEAQVEECIENLVKCFVPQSKCKYLPVELIKNISLPLFYLHVEIHSTPLLLKSKVRQLLIQLLKEENLTEDLFKLFLHSGEPQLFYRLGSSGGVEIVSKKTKELKLEEKAEKIGDSILDLVRPDEELSTVLLNYLLNWLTNQTIQASKRNDYLRNEEDLLDDIWKQLVAEKLLINLASVQGVQRGLVKTPLPLLNFVKALFEDSNNYELIYASLMLVKVILDERPEDWGPFEKLVSFLQKKKEQFSGSGLEELINELCKVVRLKGKAAPRFQDLNVNKKEENFDKALQDLADPLLPVRAHGLMTLTKLIETSDPQAIDRKDLVLCLFRKNLEDEDSFVYLTAINGLCAMALKFPRDVVEILVQEFIDMAERDIAAENRAKLGEILVKTTKGLGDMAPAYKNILINGFLCGVRDKDSMVRVSSLSCLGELCRVLGFKLGHTVTEVLYCVGKIIETDEQECRRAGVLVINLLIRGLGKDVLTDLGSDLLPVYRALKFLRDNDNDQVLRLHAQLTLEELDDIVREFLYAKPLLQKNIYLIS</sequence>
<dbReference type="OrthoDB" id="39591at2759"/>
<evidence type="ECO:0000313" key="7">
    <source>
        <dbReference type="Proteomes" id="UP000729913"/>
    </source>
</evidence>
<dbReference type="Proteomes" id="UP000729913">
    <property type="component" value="Unassembled WGS sequence"/>
</dbReference>
<evidence type="ECO:0000259" key="2">
    <source>
        <dbReference type="Pfam" id="PF10304"/>
    </source>
</evidence>
<dbReference type="PANTHER" id="PTHR20959:SF1">
    <property type="entry name" value="TRANSPORT AND GOLGI ORGANIZATION PROTEIN 6 HOMOLOG"/>
    <property type="match status" value="1"/>
</dbReference>
<name>A0A8J5UZ14_9HYME</name>
<dbReference type="GO" id="GO:0009306">
    <property type="term" value="P:protein secretion"/>
    <property type="evidence" value="ECO:0007669"/>
    <property type="project" value="TreeGrafter"/>
</dbReference>
<organism evidence="6 7">
    <name type="scientific">Cotesia typhae</name>
    <dbReference type="NCBI Taxonomy" id="2053667"/>
    <lineage>
        <taxon>Eukaryota</taxon>
        <taxon>Metazoa</taxon>
        <taxon>Ecdysozoa</taxon>
        <taxon>Arthropoda</taxon>
        <taxon>Hexapoda</taxon>
        <taxon>Insecta</taxon>
        <taxon>Pterygota</taxon>
        <taxon>Neoptera</taxon>
        <taxon>Endopterygota</taxon>
        <taxon>Hymenoptera</taxon>
        <taxon>Apocrita</taxon>
        <taxon>Ichneumonoidea</taxon>
        <taxon>Braconidae</taxon>
        <taxon>Microgastrinae</taxon>
        <taxon>Cotesia</taxon>
    </lineage>
</organism>
<feature type="domain" description="TANGO6 N-terminal" evidence="5">
    <location>
        <begin position="82"/>
        <end position="232"/>
    </location>
</feature>
<dbReference type="InterPro" id="IPR057407">
    <property type="entry name" value="HEAT_TANGO6"/>
</dbReference>
<dbReference type="InterPro" id="IPR000357">
    <property type="entry name" value="HEAT"/>
</dbReference>
<protein>
    <recommendedName>
        <fullName evidence="8">Transport and Golgi organization protein 6 homolog</fullName>
    </recommendedName>
</protein>
<feature type="domain" description="RNA polymerase II assembly factor Rtp1 C-terminal" evidence="2">
    <location>
        <begin position="844"/>
        <end position="876"/>
    </location>
</feature>
<keyword evidence="7" id="KW-1185">Reference proteome</keyword>
<comment type="caution">
    <text evidence="6">The sequence shown here is derived from an EMBL/GenBank/DDBJ whole genome shotgun (WGS) entry which is preliminary data.</text>
</comment>
<dbReference type="Pfam" id="PF10363">
    <property type="entry name" value="RTP1_C1"/>
    <property type="match status" value="1"/>
</dbReference>
<dbReference type="Pfam" id="PF02985">
    <property type="entry name" value="HEAT"/>
    <property type="match status" value="1"/>
</dbReference>
<reference evidence="6" key="1">
    <citation type="submission" date="2020-03" db="EMBL/GenBank/DDBJ databases">
        <authorList>
            <person name="Chebbi M.A."/>
            <person name="Drezen J.M."/>
        </authorList>
    </citation>
    <scope>NUCLEOTIDE SEQUENCE</scope>
    <source>
        <tissue evidence="6">Whole body</tissue>
    </source>
</reference>
<evidence type="ECO:0000259" key="4">
    <source>
        <dbReference type="Pfam" id="PF23565"/>
    </source>
</evidence>
<evidence type="ECO:0000256" key="1">
    <source>
        <dbReference type="ARBA" id="ARBA00022737"/>
    </source>
</evidence>
<feature type="domain" description="RNA polymerase II assembly factor Rtp1 C-terminal" evidence="3">
    <location>
        <begin position="641"/>
        <end position="753"/>
    </location>
</feature>
<evidence type="ECO:0000313" key="6">
    <source>
        <dbReference type="EMBL" id="KAG8042660.1"/>
    </source>
</evidence>